<gene>
    <name evidence="9" type="ORF">DES41_107141</name>
</gene>
<organism evidence="9 10">
    <name type="scientific">Pseudorhodoferax soli</name>
    <dbReference type="NCBI Taxonomy" id="545864"/>
    <lineage>
        <taxon>Bacteria</taxon>
        <taxon>Pseudomonadati</taxon>
        <taxon>Pseudomonadota</taxon>
        <taxon>Betaproteobacteria</taxon>
        <taxon>Burkholderiales</taxon>
        <taxon>Comamonadaceae</taxon>
    </lineage>
</organism>
<evidence type="ECO:0000256" key="6">
    <source>
        <dbReference type="PROSITE-ProRule" id="PRU00433"/>
    </source>
</evidence>
<evidence type="ECO:0000256" key="2">
    <source>
        <dbReference type="ARBA" id="ARBA00022617"/>
    </source>
</evidence>
<dbReference type="InterPro" id="IPR051459">
    <property type="entry name" value="Cytochrome_c-type_DH"/>
</dbReference>
<dbReference type="InterPro" id="IPR009056">
    <property type="entry name" value="Cyt_c-like_dom"/>
</dbReference>
<evidence type="ECO:0000256" key="4">
    <source>
        <dbReference type="ARBA" id="ARBA00022982"/>
    </source>
</evidence>
<dbReference type="InterPro" id="IPR036909">
    <property type="entry name" value="Cyt_c-like_dom_sf"/>
</dbReference>
<accession>A0A368XL35</accession>
<dbReference type="EMBL" id="QPJK01000007">
    <property type="protein sequence ID" value="RCW68620.1"/>
    <property type="molecule type" value="Genomic_DNA"/>
</dbReference>
<dbReference type="PROSITE" id="PS51007">
    <property type="entry name" value="CYTC"/>
    <property type="match status" value="1"/>
</dbReference>
<feature type="domain" description="Cytochrome c" evidence="8">
    <location>
        <begin position="60"/>
        <end position="139"/>
    </location>
</feature>
<dbReference type="PANTHER" id="PTHR35008">
    <property type="entry name" value="BLL4482 PROTEIN-RELATED"/>
    <property type="match status" value="1"/>
</dbReference>
<keyword evidence="5 6" id="KW-0408">Iron</keyword>
<dbReference type="Proteomes" id="UP000252884">
    <property type="component" value="Unassembled WGS sequence"/>
</dbReference>
<proteinExistence type="predicted"/>
<keyword evidence="1" id="KW-0813">Transport</keyword>
<reference evidence="9 10" key="1">
    <citation type="submission" date="2018-07" db="EMBL/GenBank/DDBJ databases">
        <title>Genomic Encyclopedia of Type Strains, Phase IV (KMG-IV): sequencing the most valuable type-strain genomes for metagenomic binning, comparative biology and taxonomic classification.</title>
        <authorList>
            <person name="Goeker M."/>
        </authorList>
    </citation>
    <scope>NUCLEOTIDE SEQUENCE [LARGE SCALE GENOMIC DNA]</scope>
    <source>
        <strain evidence="9 10">DSM 21634</strain>
    </source>
</reference>
<dbReference type="GO" id="GO:0020037">
    <property type="term" value="F:heme binding"/>
    <property type="evidence" value="ECO:0007669"/>
    <property type="project" value="InterPro"/>
</dbReference>
<evidence type="ECO:0000256" key="3">
    <source>
        <dbReference type="ARBA" id="ARBA00022723"/>
    </source>
</evidence>
<dbReference type="PANTHER" id="PTHR35008:SF4">
    <property type="entry name" value="BLL4482 PROTEIN"/>
    <property type="match status" value="1"/>
</dbReference>
<evidence type="ECO:0000313" key="9">
    <source>
        <dbReference type="EMBL" id="RCW68620.1"/>
    </source>
</evidence>
<evidence type="ECO:0000256" key="5">
    <source>
        <dbReference type="ARBA" id="ARBA00023004"/>
    </source>
</evidence>
<keyword evidence="7" id="KW-0732">Signal</keyword>
<keyword evidence="3 6" id="KW-0479">Metal-binding</keyword>
<keyword evidence="2 6" id="KW-0349">Heme</keyword>
<protein>
    <submittedName>
        <fullName evidence="9">Mono/diheme cytochrome c family protein</fullName>
    </submittedName>
</protein>
<dbReference type="AlphaFoldDB" id="A0A368XL35"/>
<evidence type="ECO:0000256" key="1">
    <source>
        <dbReference type="ARBA" id="ARBA00022448"/>
    </source>
</evidence>
<dbReference type="PRINTS" id="PR00605">
    <property type="entry name" value="CYTCHROMECIC"/>
</dbReference>
<keyword evidence="4" id="KW-0249">Electron transport</keyword>
<name>A0A368XL35_9BURK</name>
<dbReference type="GO" id="GO:0005506">
    <property type="term" value="F:iron ion binding"/>
    <property type="evidence" value="ECO:0007669"/>
    <property type="project" value="InterPro"/>
</dbReference>
<comment type="caution">
    <text evidence="9">The sequence shown here is derived from an EMBL/GenBank/DDBJ whole genome shotgun (WGS) entry which is preliminary data.</text>
</comment>
<evidence type="ECO:0000259" key="8">
    <source>
        <dbReference type="PROSITE" id="PS51007"/>
    </source>
</evidence>
<dbReference type="OrthoDB" id="9757546at2"/>
<feature type="signal peptide" evidence="7">
    <location>
        <begin position="1"/>
        <end position="26"/>
    </location>
</feature>
<feature type="chain" id="PRO_5016867579" evidence="7">
    <location>
        <begin position="27"/>
        <end position="157"/>
    </location>
</feature>
<dbReference type="SUPFAM" id="SSF46626">
    <property type="entry name" value="Cytochrome c"/>
    <property type="match status" value="1"/>
</dbReference>
<sequence length="157" mass="16601">MTAMTKSSAIAACALAAALGTTLAYAEPKMSSGTATQVRAITEQQAGTLATNFSASRVQLTQKDGEQIYQAICQGCHMVQGKGAQGVGFYPPLASNPKLAAAAYPLTVVMNGLHGMPGFSHRLSNEQVASVVNYVRTSFGNNFQDNVRPEDVQVFRK</sequence>
<evidence type="ECO:0000313" key="10">
    <source>
        <dbReference type="Proteomes" id="UP000252884"/>
    </source>
</evidence>
<dbReference type="GO" id="GO:0009055">
    <property type="term" value="F:electron transfer activity"/>
    <property type="evidence" value="ECO:0007669"/>
    <property type="project" value="InterPro"/>
</dbReference>
<dbReference type="RefSeq" id="WP_114470156.1">
    <property type="nucleotide sequence ID" value="NZ_QPJK01000007.1"/>
</dbReference>
<keyword evidence="10" id="KW-1185">Reference proteome</keyword>
<dbReference type="Gene3D" id="1.10.760.10">
    <property type="entry name" value="Cytochrome c-like domain"/>
    <property type="match status" value="1"/>
</dbReference>
<dbReference type="InterPro" id="IPR008168">
    <property type="entry name" value="Cyt_C_IC"/>
</dbReference>
<evidence type="ECO:0000256" key="7">
    <source>
        <dbReference type="SAM" id="SignalP"/>
    </source>
</evidence>
<dbReference type="Pfam" id="PF13442">
    <property type="entry name" value="Cytochrome_CBB3"/>
    <property type="match status" value="1"/>
</dbReference>